<accession>A0A2T1LTS6</accession>
<dbReference type="EMBL" id="PXOH01000026">
    <property type="protein sequence ID" value="PSF34515.1"/>
    <property type="molecule type" value="Genomic_DNA"/>
</dbReference>
<comment type="caution">
    <text evidence="1">The sequence shown here is derived from an EMBL/GenBank/DDBJ whole genome shotgun (WGS) entry which is preliminary data.</text>
</comment>
<evidence type="ECO:0000313" key="1">
    <source>
        <dbReference type="EMBL" id="PSF34515.1"/>
    </source>
</evidence>
<protein>
    <submittedName>
        <fullName evidence="1">Uncharacterized protein</fullName>
    </submittedName>
</protein>
<dbReference type="RefSeq" id="WP_106458497.1">
    <property type="nucleotide sequence ID" value="NZ_PXOH01000026.1"/>
</dbReference>
<name>A0A2T1LTS6_9CHRO</name>
<dbReference type="GO" id="GO:0003824">
    <property type="term" value="F:catalytic activity"/>
    <property type="evidence" value="ECO:0007669"/>
    <property type="project" value="InterPro"/>
</dbReference>
<reference evidence="1 2" key="1">
    <citation type="submission" date="2018-03" db="EMBL/GenBank/DDBJ databases">
        <title>The ancient ancestry and fast evolution of plastids.</title>
        <authorList>
            <person name="Moore K.R."/>
            <person name="Magnabosco C."/>
            <person name="Momper L."/>
            <person name="Gold D.A."/>
            <person name="Bosak T."/>
            <person name="Fournier G.P."/>
        </authorList>
    </citation>
    <scope>NUCLEOTIDE SEQUENCE [LARGE SCALE GENOMIC DNA]</scope>
    <source>
        <strain evidence="1 2">CCALA 016</strain>
    </source>
</reference>
<reference evidence="1 2" key="2">
    <citation type="submission" date="2018-03" db="EMBL/GenBank/DDBJ databases">
        <authorList>
            <person name="Keele B.F."/>
        </authorList>
    </citation>
    <scope>NUCLEOTIDE SEQUENCE [LARGE SCALE GENOMIC DNA]</scope>
    <source>
        <strain evidence="1 2">CCALA 016</strain>
    </source>
</reference>
<evidence type="ECO:0000313" key="2">
    <source>
        <dbReference type="Proteomes" id="UP000239001"/>
    </source>
</evidence>
<gene>
    <name evidence="1" type="ORF">C7H19_18995</name>
</gene>
<dbReference type="Proteomes" id="UP000239001">
    <property type="component" value="Unassembled WGS sequence"/>
</dbReference>
<dbReference type="AlphaFoldDB" id="A0A2T1LTS6"/>
<proteinExistence type="predicted"/>
<dbReference type="Gene3D" id="2.40.37.10">
    <property type="entry name" value="Lyase, Ornithine Decarboxylase, Chain A, domain 1"/>
    <property type="match status" value="1"/>
</dbReference>
<dbReference type="InterPro" id="IPR009006">
    <property type="entry name" value="Ala_racemase/Decarboxylase_C"/>
</dbReference>
<keyword evidence="2" id="KW-1185">Reference proteome</keyword>
<sequence>MGDNNKTKLKLDSKVTKLDLVTPEAATNTVFSPWTIKDSENLYRIPGWGKPDFSINAAGHITVSTQCDLAVQVPLASQLFKAIMGILFICVVQEKIECLKID</sequence>
<organism evidence="1 2">
    <name type="scientific">Aphanothece hegewaldii CCALA 016</name>
    <dbReference type="NCBI Taxonomy" id="2107694"/>
    <lineage>
        <taxon>Bacteria</taxon>
        <taxon>Bacillati</taxon>
        <taxon>Cyanobacteriota</taxon>
        <taxon>Cyanophyceae</taxon>
        <taxon>Oscillatoriophycideae</taxon>
        <taxon>Chroococcales</taxon>
        <taxon>Aphanothecaceae</taxon>
        <taxon>Aphanothece</taxon>
    </lineage>
</organism>